<evidence type="ECO:0000313" key="19">
    <source>
        <dbReference type="Proteomes" id="UP000472879"/>
    </source>
</evidence>
<dbReference type="Proteomes" id="UP000430985">
    <property type="component" value="Unassembled WGS sequence"/>
</dbReference>
<dbReference type="InterPro" id="IPR001789">
    <property type="entry name" value="Sig_transdc_resp-reg_receiver"/>
</dbReference>
<evidence type="ECO:0000313" key="14">
    <source>
        <dbReference type="Proteomes" id="UP000216122"/>
    </source>
</evidence>
<evidence type="ECO:0000313" key="16">
    <source>
        <dbReference type="Proteomes" id="UP000276940"/>
    </source>
</evidence>
<evidence type="ECO:0000313" key="15">
    <source>
        <dbReference type="Proteomes" id="UP000244083"/>
    </source>
</evidence>
<keyword evidence="4" id="KW-0238">DNA-binding</keyword>
<evidence type="ECO:0000313" key="6">
    <source>
        <dbReference type="EMBL" id="MRG88794.1"/>
    </source>
</evidence>
<dbReference type="CDD" id="cd17565">
    <property type="entry name" value="REC_GlnL-like"/>
    <property type="match status" value="1"/>
</dbReference>
<evidence type="ECO:0000313" key="8">
    <source>
        <dbReference type="EMBL" id="OUN48505.1"/>
    </source>
</evidence>
<dbReference type="Proteomes" id="UP000244083">
    <property type="component" value="Unassembled WGS sequence"/>
</dbReference>
<evidence type="ECO:0000313" key="5">
    <source>
        <dbReference type="EMBL" id="MRG68949.1"/>
    </source>
</evidence>
<reference evidence="9 14" key="5">
    <citation type="submission" date="2017-09" db="EMBL/GenBank/DDBJ databases">
        <title>Tripartite evolution among Lactobacillus johnsonii, Lactobacillus taiwanensis, Lactobacillus reuteri and their rodent host.</title>
        <authorList>
            <person name="Wang T."/>
            <person name="Knowles S."/>
            <person name="Cheng C."/>
        </authorList>
    </citation>
    <scope>NUCLEOTIDE SEQUENCE [LARGE SCALE GENOMIC DNA]</scope>
    <source>
        <strain evidence="9 14">103v</strain>
    </source>
</reference>
<sequence length="279" mass="31660">MNFYILDNDSKIIHLLSNIIENDFNNTVVGTTSNPQQAYDDAMRLGIDIMFIDYAMPAMDGVQLIQKIQDSHHYPHFIMTAQAILPSVKTSAYQHGIDFFIEKPLNIAEVKSVIKLAAQNINMSNRLLQVLDLVSGAATNNNTVTISGKNKKKENAQSILRFLGITAGNGAPAINKLINTMIEREISFDEVNFEEFFQCDEHGKKIIFQRIRRDIKTGLNNLAHMCMDYPENDIILEYANNLYEYKNVHNEISFLKGERTNGGQVSLKHFFNGLIQEIN</sequence>
<dbReference type="RefSeq" id="WP_019251320.1">
    <property type="nucleotide sequence ID" value="NZ_CP029613.1"/>
</dbReference>
<dbReference type="AlphaFoldDB" id="A0A073JL94"/>
<evidence type="ECO:0000313" key="18">
    <source>
        <dbReference type="Proteomes" id="UP000460207"/>
    </source>
</evidence>
<reference evidence="9" key="4">
    <citation type="submission" date="2017-05" db="EMBL/GenBank/DDBJ databases">
        <authorList>
            <person name="Song R."/>
            <person name="Chenine A.L."/>
            <person name="Ruprecht R.M."/>
        </authorList>
    </citation>
    <scope>NUCLEOTIDE SEQUENCE [LARGE SCALE GENOMIC DNA]</scope>
    <source>
        <strain evidence="9">103v</strain>
    </source>
</reference>
<dbReference type="SUPFAM" id="SSF52172">
    <property type="entry name" value="CheY-like"/>
    <property type="match status" value="1"/>
</dbReference>
<evidence type="ECO:0000313" key="13">
    <source>
        <dbReference type="Proteomes" id="UP000195868"/>
    </source>
</evidence>
<dbReference type="PANTHER" id="PTHR43228">
    <property type="entry name" value="TWO-COMPONENT RESPONSE REGULATOR"/>
    <property type="match status" value="1"/>
</dbReference>
<dbReference type="InterPro" id="IPR011006">
    <property type="entry name" value="CheY-like_superfamily"/>
</dbReference>
<dbReference type="EMBL" id="JOSX01000020">
    <property type="protein sequence ID" value="KEK14771.1"/>
    <property type="molecule type" value="Genomic_DNA"/>
</dbReference>
<evidence type="ECO:0000313" key="12">
    <source>
        <dbReference type="Proteomes" id="UP000027731"/>
    </source>
</evidence>
<dbReference type="Proteomes" id="UP001217945">
    <property type="component" value="Unassembled WGS sequence"/>
</dbReference>
<name>A0A073JL94_LIMRT</name>
<evidence type="ECO:0000313" key="4">
    <source>
        <dbReference type="EMBL" id="MDD1382818.1"/>
    </source>
</evidence>
<dbReference type="Proteomes" id="UP000195868">
    <property type="component" value="Unassembled WGS sequence"/>
</dbReference>
<reference evidence="14" key="3">
    <citation type="submission" date="2017-05" db="EMBL/GenBank/DDBJ databases">
        <authorList>
            <person name="Lin X.B."/>
            <person name="Stothard P."/>
            <person name="Tasseva G."/>
            <person name="Walter J."/>
        </authorList>
    </citation>
    <scope>NUCLEOTIDE SEQUENCE [LARGE SCALE GENOMIC DNA]</scope>
    <source>
        <strain evidence="14">103v</strain>
    </source>
</reference>
<reference evidence="3 12" key="1">
    <citation type="submission" date="2014-06" db="EMBL/GenBank/DDBJ databases">
        <title>Genetic determinant of reutericyclin biosynthesis of Lactobacillus reuteri.</title>
        <authorList>
            <person name="Lin X."/>
            <person name="Duar R."/>
            <person name="Walter J."/>
            <person name="Gaenzle M."/>
        </authorList>
    </citation>
    <scope>NUCLEOTIDE SEQUENCE [LARGE SCALE GENOMIC DNA]</scope>
    <source>
        <strain evidence="3 12">LTH2584</strain>
    </source>
</reference>
<evidence type="ECO:0000313" key="17">
    <source>
        <dbReference type="Proteomes" id="UP000430985"/>
    </source>
</evidence>
<reference evidence="8" key="6">
    <citation type="journal article" date="2018" name="BMC Genomics">
        <title>Whole genome sequencing and function prediction of 133 gut anaerobes isolated from chicken caecum in pure cultures.</title>
        <authorList>
            <person name="Medvecky M."/>
            <person name="Cejkova D."/>
            <person name="Polansky O."/>
            <person name="Karasova D."/>
            <person name="Kubasova T."/>
            <person name="Cizek A."/>
            <person name="Rychlik I."/>
        </authorList>
    </citation>
    <scope>NUCLEOTIDE SEQUENCE</scope>
    <source>
        <strain evidence="8">An71</strain>
    </source>
</reference>
<reference evidence="15" key="9">
    <citation type="submission" date="2018-04" db="EMBL/GenBank/DDBJ databases">
        <title>Draft Genome Sequences of 10 Lactobacillus Species from 22 Commercial Probiotic Products.</title>
        <authorList>
            <person name="Gangiredla J."/>
            <person name="Barnaba T.J."/>
            <person name="Mammel M.K."/>
            <person name="Lacher D.W."/>
            <person name="Elkins C.A."/>
            <person name="Lampel K.A."/>
            <person name="Whitehouse C.A."/>
            <person name="Tartera C."/>
        </authorList>
    </citation>
    <scope>NUCLEOTIDE SEQUENCE [LARGE SCALE GENOMIC DNA]</scope>
    <source>
        <strain evidence="15">DS12_10</strain>
    </source>
</reference>
<dbReference type="Pfam" id="PF00072">
    <property type="entry name" value="Response_reg"/>
    <property type="match status" value="1"/>
</dbReference>
<dbReference type="EMBL" id="WJND01000002">
    <property type="protein sequence ID" value="MRG88794.1"/>
    <property type="molecule type" value="Genomic_DNA"/>
</dbReference>
<dbReference type="PROSITE" id="PS50110">
    <property type="entry name" value="RESPONSE_REGULATORY"/>
    <property type="match status" value="1"/>
</dbReference>
<dbReference type="Proteomes" id="UP000276940">
    <property type="component" value="Unassembled WGS sequence"/>
</dbReference>
<dbReference type="EMBL" id="NGQC01000033">
    <property type="protein sequence ID" value="OYT03452.1"/>
    <property type="molecule type" value="Genomic_DNA"/>
</dbReference>
<evidence type="ECO:0000313" key="10">
    <source>
        <dbReference type="EMBL" id="PTV05272.1"/>
    </source>
</evidence>
<evidence type="ECO:0000256" key="1">
    <source>
        <dbReference type="PROSITE-ProRule" id="PRU00169"/>
    </source>
</evidence>
<dbReference type="Pfam" id="PF08664">
    <property type="entry name" value="YcbB"/>
    <property type="match status" value="1"/>
</dbReference>
<dbReference type="EMBL" id="JAQTKT010000001">
    <property type="protein sequence ID" value="MDD1382818.1"/>
    <property type="molecule type" value="Genomic_DNA"/>
</dbReference>
<dbReference type="Proteomes" id="UP000027731">
    <property type="component" value="Unassembled WGS sequence"/>
</dbReference>
<dbReference type="PATRIC" id="fig|1598.90.peg.1952"/>
<accession>A0A073JL94</accession>
<feature type="modified residue" description="4-aspartylphosphate" evidence="1">
    <location>
        <position position="53"/>
    </location>
</feature>
<dbReference type="EMBL" id="NFHN01000017">
    <property type="protein sequence ID" value="OUN48505.1"/>
    <property type="molecule type" value="Genomic_DNA"/>
</dbReference>
<dbReference type="GO" id="GO:0003677">
    <property type="term" value="F:DNA binding"/>
    <property type="evidence" value="ECO:0007669"/>
    <property type="project" value="UniProtKB-KW"/>
</dbReference>
<dbReference type="Proteomes" id="UP000472879">
    <property type="component" value="Unassembled WGS sequence"/>
</dbReference>
<evidence type="ECO:0000313" key="3">
    <source>
        <dbReference type="EMBL" id="KEK14771.1"/>
    </source>
</evidence>
<reference evidence="4" key="11">
    <citation type="submission" date="2023-02" db="EMBL/GenBank/DDBJ databases">
        <title>Complete genome sequence of Limosilactobacillus reuteri SRCM217616 isolated from Bos taurus feces.</title>
        <authorList>
            <person name="Yang H.-G."/>
            <person name="Kim J.-W."/>
            <person name="Ha G.-S."/>
            <person name="Yang H.-J."/>
            <person name="Jeong D.-Y."/>
        </authorList>
    </citation>
    <scope>NUCLEOTIDE SEQUENCE</scope>
    <source>
        <strain evidence="4">SRCM217616</strain>
    </source>
</reference>
<dbReference type="GO" id="GO:0000160">
    <property type="term" value="P:phosphorelay signal transduction system"/>
    <property type="evidence" value="ECO:0007669"/>
    <property type="project" value="InterPro"/>
</dbReference>
<dbReference type="EMBL" id="PTLS01000028">
    <property type="protein sequence ID" value="RMX25057.1"/>
    <property type="molecule type" value="Genomic_DNA"/>
</dbReference>
<dbReference type="Proteomes" id="UP000216122">
    <property type="component" value="Unassembled WGS sequence"/>
</dbReference>
<gene>
    <name evidence="8" type="ORF">B5G22_05355</name>
    <name evidence="11" type="ORF">C5O77_05775</name>
    <name evidence="9" type="ORF">CBG21_05765</name>
    <name evidence="10" type="ORF">DB325_00790</name>
    <name evidence="6" type="ORF">GIX76_02060</name>
    <name evidence="7" type="ORF">GIX81_05720</name>
    <name evidence="5" type="ORF">GIX83_03690</name>
    <name evidence="3" type="ORF">LR3_02955</name>
    <name evidence="4" type="ORF">PSQ53_07725</name>
</gene>
<dbReference type="EMBL" id="WJNA01000010">
    <property type="protein sequence ID" value="MRH08952.1"/>
    <property type="molecule type" value="Genomic_DNA"/>
</dbReference>
<organism evidence="3 12">
    <name type="scientific">Limosilactobacillus reuteri</name>
    <name type="common">Lactobacillus reuteri</name>
    <dbReference type="NCBI Taxonomy" id="1598"/>
    <lineage>
        <taxon>Bacteria</taxon>
        <taxon>Bacillati</taxon>
        <taxon>Bacillota</taxon>
        <taxon>Bacilli</taxon>
        <taxon>Lactobacillales</taxon>
        <taxon>Lactobacillaceae</taxon>
        <taxon>Limosilactobacillus</taxon>
    </lineage>
</organism>
<dbReference type="EMBL" id="WJNE01000008">
    <property type="protein sequence ID" value="MRG68949.1"/>
    <property type="molecule type" value="Genomic_DNA"/>
</dbReference>
<dbReference type="InterPro" id="IPR013972">
    <property type="entry name" value="YcbB"/>
</dbReference>
<keyword evidence="1" id="KW-0597">Phosphoprotein</keyword>
<evidence type="ECO:0000259" key="2">
    <source>
        <dbReference type="PROSITE" id="PS50110"/>
    </source>
</evidence>
<reference evidence="13" key="2">
    <citation type="submission" date="2017-04" db="EMBL/GenBank/DDBJ databases">
        <title>Function of individual gut microbiota members based on whole genome sequencing of pure cultures obtained from chicken caecum.</title>
        <authorList>
            <person name="Medvecky M."/>
            <person name="Cejkova D."/>
            <person name="Polansky O."/>
            <person name="Karasova D."/>
            <person name="Kubasova T."/>
            <person name="Cizek A."/>
            <person name="Rychlik I."/>
        </authorList>
    </citation>
    <scope>NUCLEOTIDE SEQUENCE [LARGE SCALE GENOMIC DNA]</scope>
    <source>
        <strain evidence="13">An71</strain>
    </source>
</reference>
<evidence type="ECO:0000313" key="9">
    <source>
        <dbReference type="EMBL" id="OYT03452.1"/>
    </source>
</evidence>
<dbReference type="PANTHER" id="PTHR43228:SF8">
    <property type="entry name" value="TRANSCRIPTIONAL REGULATORY PROTEIN GLNL"/>
    <property type="match status" value="1"/>
</dbReference>
<feature type="domain" description="Response regulatory" evidence="2">
    <location>
        <begin position="2"/>
        <end position="118"/>
    </location>
</feature>
<dbReference type="InterPro" id="IPR052048">
    <property type="entry name" value="ST_Response_Regulator"/>
</dbReference>
<dbReference type="SMART" id="SM00448">
    <property type="entry name" value="REC"/>
    <property type="match status" value="1"/>
</dbReference>
<evidence type="ECO:0000313" key="7">
    <source>
        <dbReference type="EMBL" id="MRH08952.1"/>
    </source>
</evidence>
<dbReference type="Proteomes" id="UP000460207">
    <property type="component" value="Unassembled WGS sequence"/>
</dbReference>
<dbReference type="EMBL" id="QAZN01000001">
    <property type="protein sequence ID" value="PTV05272.1"/>
    <property type="molecule type" value="Genomic_DNA"/>
</dbReference>
<reference evidence="11 16" key="8">
    <citation type="journal article" date="2018" name="J Appl Environ Microbiol">
        <title>The gut symbionts Lactobacillus reuteri R2lc and 2010 encode a polyketide synthase cluster that activates the mammalian aryl-hydrocarbon receptor.</title>
        <authorList>
            <person name="Ozcam M."/>
            <person name="Roos S."/>
            <person name="Van Pijkeren J.P."/>
        </authorList>
    </citation>
    <scope>NUCLEOTIDE SEQUENCE [LARGE SCALE GENOMIC DNA]</scope>
    <source>
        <strain evidence="11 16">R2lc</strain>
    </source>
</reference>
<reference evidence="10" key="7">
    <citation type="journal article" date="2018" name="Genome Announc.">
        <title>Fifty-Six Draft Genome Sequences of 10 Lactobacillus Species from 22 Commercial Dietary Supplements.</title>
        <authorList>
            <person name="Gangiredla J."/>
            <person name="Barnaba T.J."/>
            <person name="Mammel M.K."/>
            <person name="Lacher D.W."/>
            <person name="Elkins C.A."/>
            <person name="Lampel K.A."/>
            <person name="Whitehouse C.A."/>
            <person name="Tartera C."/>
        </authorList>
    </citation>
    <scope>NUCLEOTIDE SEQUENCE</scope>
    <source>
        <strain evidence="10">DS12_10</strain>
    </source>
</reference>
<proteinExistence type="predicted"/>
<reference evidence="17 18" key="10">
    <citation type="submission" date="2019-11" db="EMBL/GenBank/DDBJ databases">
        <title>Draft genome sequence of 12 host-associated Lactobacillus reuteri rodent strains.</title>
        <authorList>
            <person name="Zhang S."/>
            <person name="Ozcam M."/>
            <person name="Van Pijkeren J.P."/>
        </authorList>
    </citation>
    <scope>NUCLEOTIDE SEQUENCE [LARGE SCALE GENOMIC DNA]</scope>
    <source>
        <strain evidence="7 19">Lr4020</strain>
        <strain evidence="6 18">N4I</strain>
        <strain evidence="5 17">Rat19</strain>
    </source>
</reference>
<dbReference type="Gene3D" id="3.40.50.2300">
    <property type="match status" value="1"/>
</dbReference>
<evidence type="ECO:0000313" key="11">
    <source>
        <dbReference type="EMBL" id="RMX25057.1"/>
    </source>
</evidence>
<protein>
    <submittedName>
        <fullName evidence="3">Chemotaxis protein CheY</fullName>
    </submittedName>
    <submittedName>
        <fullName evidence="4">DNA-binding domain-containing protein</fullName>
    </submittedName>
    <submittedName>
        <fullName evidence="5 8">Response regulator</fullName>
    </submittedName>
</protein>
<comment type="caution">
    <text evidence="3">The sequence shown here is derived from an EMBL/GenBank/DDBJ whole genome shotgun (WGS) entry which is preliminary data.</text>
</comment>